<reference evidence="1" key="1">
    <citation type="journal article" date="2018" name="Genome Biol. Evol.">
        <title>Genomics and development of Lentinus tigrinus, a white-rot wood-decaying mushroom with dimorphic fruiting bodies.</title>
        <authorList>
            <person name="Wu B."/>
            <person name="Xu Z."/>
            <person name="Knudson A."/>
            <person name="Carlson A."/>
            <person name="Chen N."/>
            <person name="Kovaka S."/>
            <person name="LaButti K."/>
            <person name="Lipzen A."/>
            <person name="Pennachio C."/>
            <person name="Riley R."/>
            <person name="Schakwitz W."/>
            <person name="Umezawa K."/>
            <person name="Ohm R.A."/>
            <person name="Grigoriev I.V."/>
            <person name="Nagy L.G."/>
            <person name="Gibbons J."/>
            <person name="Hibbett D."/>
        </authorList>
    </citation>
    <scope>NUCLEOTIDE SEQUENCE [LARGE SCALE GENOMIC DNA]</scope>
    <source>
        <strain evidence="1">ALCF2SS1-6</strain>
    </source>
</reference>
<keyword evidence="2" id="KW-1185">Reference proteome</keyword>
<evidence type="ECO:0000313" key="2">
    <source>
        <dbReference type="Proteomes" id="UP000313359"/>
    </source>
</evidence>
<evidence type="ECO:0000313" key="1">
    <source>
        <dbReference type="EMBL" id="RPD57867.1"/>
    </source>
</evidence>
<sequence>MVRPLIPQPGYYAVIRIDPEAMVTDLGLDDPETIQESRNMPRKKYLVYLEWPTELPMPHMRWCRYEVSPTGTTLRSVDETRCFTSDMVIPIAPNMRCTGEHRPVHPTPAFPFSNCYHWALNERIVRIRVHDDGVEHEDAISL</sequence>
<accession>A0A5C2S339</accession>
<feature type="non-terminal residue" evidence="1">
    <location>
        <position position="142"/>
    </location>
</feature>
<dbReference type="EMBL" id="ML122278">
    <property type="protein sequence ID" value="RPD57867.1"/>
    <property type="molecule type" value="Genomic_DNA"/>
</dbReference>
<dbReference type="OrthoDB" id="2753716at2759"/>
<dbReference type="AlphaFoldDB" id="A0A5C2S339"/>
<name>A0A5C2S339_9APHY</name>
<organism evidence="1 2">
    <name type="scientific">Lentinus tigrinus ALCF2SS1-6</name>
    <dbReference type="NCBI Taxonomy" id="1328759"/>
    <lineage>
        <taxon>Eukaryota</taxon>
        <taxon>Fungi</taxon>
        <taxon>Dikarya</taxon>
        <taxon>Basidiomycota</taxon>
        <taxon>Agaricomycotina</taxon>
        <taxon>Agaricomycetes</taxon>
        <taxon>Polyporales</taxon>
        <taxon>Polyporaceae</taxon>
        <taxon>Lentinus</taxon>
    </lineage>
</organism>
<dbReference type="STRING" id="1328759.A0A5C2S339"/>
<dbReference type="Proteomes" id="UP000313359">
    <property type="component" value="Unassembled WGS sequence"/>
</dbReference>
<gene>
    <name evidence="1" type="ORF">L227DRAFT_505970</name>
</gene>
<proteinExistence type="predicted"/>
<protein>
    <submittedName>
        <fullName evidence="1">Uncharacterized protein</fullName>
    </submittedName>
</protein>